<evidence type="ECO:0000313" key="4">
    <source>
        <dbReference type="EMBL" id="OIW02926.1"/>
    </source>
</evidence>
<dbReference type="PROSITE" id="PS50097">
    <property type="entry name" value="BTB"/>
    <property type="match status" value="1"/>
</dbReference>
<proteinExistence type="predicted"/>
<dbReference type="AlphaFoldDB" id="A0A4P1R627"/>
<accession>A0A4P1R627</accession>
<dbReference type="CDD" id="cd18186">
    <property type="entry name" value="BTB_POZ_ZBTB_KLHL-like"/>
    <property type="match status" value="1"/>
</dbReference>
<dbReference type="SMART" id="SM00225">
    <property type="entry name" value="BTB"/>
    <property type="match status" value="1"/>
</dbReference>
<dbReference type="Pfam" id="PF00651">
    <property type="entry name" value="BTB"/>
    <property type="match status" value="1"/>
</dbReference>
<feature type="domain" description="BTB" evidence="3">
    <location>
        <begin position="170"/>
        <end position="229"/>
    </location>
</feature>
<dbReference type="OrthoDB" id="6359816at2759"/>
<dbReference type="PANTHER" id="PTHR46672">
    <property type="entry name" value="OS08G0495500 PROTEIN-RELATED"/>
    <property type="match status" value="1"/>
</dbReference>
<organism evidence="4 5">
    <name type="scientific">Lupinus angustifolius</name>
    <name type="common">Narrow-leaved blue lupine</name>
    <dbReference type="NCBI Taxonomy" id="3871"/>
    <lineage>
        <taxon>Eukaryota</taxon>
        <taxon>Viridiplantae</taxon>
        <taxon>Streptophyta</taxon>
        <taxon>Embryophyta</taxon>
        <taxon>Tracheophyta</taxon>
        <taxon>Spermatophyta</taxon>
        <taxon>Magnoliopsida</taxon>
        <taxon>eudicotyledons</taxon>
        <taxon>Gunneridae</taxon>
        <taxon>Pentapetalae</taxon>
        <taxon>rosids</taxon>
        <taxon>fabids</taxon>
        <taxon>Fabales</taxon>
        <taxon>Fabaceae</taxon>
        <taxon>Papilionoideae</taxon>
        <taxon>50 kb inversion clade</taxon>
        <taxon>genistoids sensu lato</taxon>
        <taxon>core genistoids</taxon>
        <taxon>Genisteae</taxon>
        <taxon>Lupinus</taxon>
    </lineage>
</organism>
<gene>
    <name evidence="4" type="ORF">TanjilG_29702</name>
</gene>
<comment type="pathway">
    <text evidence="2">Protein modification; protein ubiquitination.</text>
</comment>
<dbReference type="Proteomes" id="UP000188354">
    <property type="component" value="Chromosome LG11"/>
</dbReference>
<reference evidence="4 5" key="1">
    <citation type="journal article" date="2017" name="Plant Biotechnol. J.">
        <title>A comprehensive draft genome sequence for lupin (Lupinus angustifolius), an emerging health food: insights into plant-microbe interactions and legume evolution.</title>
        <authorList>
            <person name="Hane J.K."/>
            <person name="Ming Y."/>
            <person name="Kamphuis L.G."/>
            <person name="Nelson M.N."/>
            <person name="Garg G."/>
            <person name="Atkins C.A."/>
            <person name="Bayer P.E."/>
            <person name="Bravo A."/>
            <person name="Bringans S."/>
            <person name="Cannon S."/>
            <person name="Edwards D."/>
            <person name="Foley R."/>
            <person name="Gao L.L."/>
            <person name="Harrison M.J."/>
            <person name="Huang W."/>
            <person name="Hurgobin B."/>
            <person name="Li S."/>
            <person name="Liu C.W."/>
            <person name="McGrath A."/>
            <person name="Morahan G."/>
            <person name="Murray J."/>
            <person name="Weller J."/>
            <person name="Jian J."/>
            <person name="Singh K.B."/>
        </authorList>
    </citation>
    <scope>NUCLEOTIDE SEQUENCE [LARGE SCALE GENOMIC DNA]</scope>
    <source>
        <strain evidence="5">cv. Tanjil</strain>
        <tissue evidence="4">Whole plant</tissue>
    </source>
</reference>
<comment type="subcellular location">
    <subcellularLocation>
        <location evidence="1">Endomembrane system</location>
        <topology evidence="1">Peripheral membrane protein</topology>
    </subcellularLocation>
</comment>
<name>A0A4P1R627_LUPAN</name>
<dbReference type="EMBL" id="CM007371">
    <property type="protein sequence ID" value="OIW02926.1"/>
    <property type="molecule type" value="Genomic_DNA"/>
</dbReference>
<dbReference type="STRING" id="3871.A0A4P1R627"/>
<dbReference type="InterPro" id="IPR011333">
    <property type="entry name" value="SKP1/BTB/POZ_sf"/>
</dbReference>
<protein>
    <recommendedName>
        <fullName evidence="3">BTB domain-containing protein</fullName>
    </recommendedName>
</protein>
<evidence type="ECO:0000256" key="1">
    <source>
        <dbReference type="ARBA" id="ARBA00004184"/>
    </source>
</evidence>
<dbReference type="SUPFAM" id="SSF54695">
    <property type="entry name" value="POZ domain"/>
    <property type="match status" value="1"/>
</dbReference>
<dbReference type="InterPro" id="IPR044714">
    <property type="entry name" value="AtSIBP1-like"/>
</dbReference>
<evidence type="ECO:0000259" key="3">
    <source>
        <dbReference type="PROSITE" id="PS50097"/>
    </source>
</evidence>
<dbReference type="GO" id="GO:0012505">
    <property type="term" value="C:endomembrane system"/>
    <property type="evidence" value="ECO:0007669"/>
    <property type="project" value="UniProtKB-SubCell"/>
</dbReference>
<keyword evidence="5" id="KW-1185">Reference proteome</keyword>
<evidence type="ECO:0000256" key="2">
    <source>
        <dbReference type="ARBA" id="ARBA00004906"/>
    </source>
</evidence>
<dbReference type="PANTHER" id="PTHR46672:SF4">
    <property type="entry name" value="OS08G0495500 PROTEIN"/>
    <property type="match status" value="1"/>
</dbReference>
<sequence length="335" mass="38627">MNNNNNNTDLVDSMYRVETISRFAQWKILNFPSCTYRKSDPFNISIWNWYLSVERNRVSCIKLYPQISKHNLPIASFIIRLLSSAGDHKSLAHSETREKLLSNTEDFVWLIETPLPGKFIIDIEFLDLKISCPKGGGDPFSIWPNRSMLQRSNAANLESLGRMLTEGIHTDITIHACDGSIGAHRAVLAARSPVFRSMFSYNLMEKDLSTINISDMPIEACQAFLYYLYGNLKHEEFMMHRLALLHAADKYDICDLREACHESLLQDIDENNVLDRLQHAWLYQLPNLKLGCMQYLVKFGKIFYIQHDFTAFLQSAHRDLISQLFHQVLDACQGL</sequence>
<dbReference type="Gramene" id="OIW02926">
    <property type="protein sequence ID" value="OIW02926"/>
    <property type="gene ID" value="TanjilG_29702"/>
</dbReference>
<dbReference type="InterPro" id="IPR000210">
    <property type="entry name" value="BTB/POZ_dom"/>
</dbReference>
<dbReference type="KEGG" id="lang:109360236"/>
<dbReference type="Gene3D" id="3.30.710.10">
    <property type="entry name" value="Potassium Channel Kv1.1, Chain A"/>
    <property type="match status" value="1"/>
</dbReference>
<evidence type="ECO:0000313" key="5">
    <source>
        <dbReference type="Proteomes" id="UP000188354"/>
    </source>
</evidence>